<evidence type="ECO:0000256" key="1">
    <source>
        <dbReference type="SAM" id="MobiDB-lite"/>
    </source>
</evidence>
<proteinExistence type="predicted"/>
<evidence type="ECO:0000313" key="4">
    <source>
        <dbReference type="Proteomes" id="UP001178507"/>
    </source>
</evidence>
<evidence type="ECO:0000256" key="2">
    <source>
        <dbReference type="SAM" id="SignalP"/>
    </source>
</evidence>
<keyword evidence="4" id="KW-1185">Reference proteome</keyword>
<gene>
    <name evidence="3" type="ORF">EVOR1521_LOCUS4130</name>
</gene>
<keyword evidence="2" id="KW-0732">Signal</keyword>
<dbReference type="AlphaFoldDB" id="A0AA36HSP9"/>
<sequence length="169" mass="17388">MNAFSIALLLSAPLRAVAWADWCQYVPYYSQQYVAACSSQAAYSGGCAGWCQWVPSPSWVYVGECQACYRSFVSKPGQRTGLKVKIDSTLPALPEWCQNVPLGAAKYVAECGGTTPVGAAEARDFNSGSPAPQAAAADTAAAKAAGAAADPKASANPTSADATGSEILP</sequence>
<feature type="signal peptide" evidence="2">
    <location>
        <begin position="1"/>
        <end position="20"/>
    </location>
</feature>
<feature type="compositionally biased region" description="Low complexity" evidence="1">
    <location>
        <begin position="126"/>
        <end position="158"/>
    </location>
</feature>
<protein>
    <recommendedName>
        <fullName evidence="5">Secreted protein</fullName>
    </recommendedName>
</protein>
<feature type="region of interest" description="Disordered" evidence="1">
    <location>
        <begin position="122"/>
        <end position="169"/>
    </location>
</feature>
<reference evidence="3" key="1">
    <citation type="submission" date="2023-08" db="EMBL/GenBank/DDBJ databases">
        <authorList>
            <person name="Chen Y."/>
            <person name="Shah S."/>
            <person name="Dougan E. K."/>
            <person name="Thang M."/>
            <person name="Chan C."/>
        </authorList>
    </citation>
    <scope>NUCLEOTIDE SEQUENCE</scope>
</reference>
<organism evidence="3 4">
    <name type="scientific">Effrenium voratum</name>
    <dbReference type="NCBI Taxonomy" id="2562239"/>
    <lineage>
        <taxon>Eukaryota</taxon>
        <taxon>Sar</taxon>
        <taxon>Alveolata</taxon>
        <taxon>Dinophyceae</taxon>
        <taxon>Suessiales</taxon>
        <taxon>Symbiodiniaceae</taxon>
        <taxon>Effrenium</taxon>
    </lineage>
</organism>
<accession>A0AA36HSP9</accession>
<dbReference type="Proteomes" id="UP001178507">
    <property type="component" value="Unassembled WGS sequence"/>
</dbReference>
<dbReference type="EMBL" id="CAUJNA010000266">
    <property type="protein sequence ID" value="CAJ1374629.1"/>
    <property type="molecule type" value="Genomic_DNA"/>
</dbReference>
<evidence type="ECO:0000313" key="3">
    <source>
        <dbReference type="EMBL" id="CAJ1374629.1"/>
    </source>
</evidence>
<comment type="caution">
    <text evidence="3">The sequence shown here is derived from an EMBL/GenBank/DDBJ whole genome shotgun (WGS) entry which is preliminary data.</text>
</comment>
<evidence type="ECO:0008006" key="5">
    <source>
        <dbReference type="Google" id="ProtNLM"/>
    </source>
</evidence>
<name>A0AA36HSP9_9DINO</name>
<feature type="chain" id="PRO_5041360683" description="Secreted protein" evidence="2">
    <location>
        <begin position="21"/>
        <end position="169"/>
    </location>
</feature>